<dbReference type="PANTHER" id="PTHR36114">
    <property type="entry name" value="16.7 KDA PROTEIN IN WHIE LOCUS"/>
    <property type="match status" value="1"/>
</dbReference>
<comment type="caution">
    <text evidence="2">The sequence shown here is derived from an EMBL/GenBank/DDBJ whole genome shotgun (WGS) entry which is preliminary data.</text>
</comment>
<accession>A0A098Y3C7</accession>
<dbReference type="InterPro" id="IPR014710">
    <property type="entry name" value="RmlC-like_jellyroll"/>
</dbReference>
<dbReference type="AlphaFoldDB" id="A0A098Y3C7"/>
<dbReference type="InterPro" id="IPR052044">
    <property type="entry name" value="PKS_Associated_Protein"/>
</dbReference>
<evidence type="ECO:0000313" key="2">
    <source>
        <dbReference type="EMBL" id="KGH45368.1"/>
    </source>
</evidence>
<evidence type="ECO:0000259" key="1">
    <source>
        <dbReference type="Pfam" id="PF07883"/>
    </source>
</evidence>
<dbReference type="InterPro" id="IPR013096">
    <property type="entry name" value="Cupin_2"/>
</dbReference>
<name>A0A098Y3C7_9ACTN</name>
<dbReference type="InterPro" id="IPR011051">
    <property type="entry name" value="RmlC_Cupin_sf"/>
</dbReference>
<proteinExistence type="predicted"/>
<organism evidence="2 3">
    <name type="scientific">Modestobacter caceresii</name>
    <dbReference type="NCBI Taxonomy" id="1522368"/>
    <lineage>
        <taxon>Bacteria</taxon>
        <taxon>Bacillati</taxon>
        <taxon>Actinomycetota</taxon>
        <taxon>Actinomycetes</taxon>
        <taxon>Geodermatophilales</taxon>
        <taxon>Geodermatophilaceae</taxon>
        <taxon>Modestobacter</taxon>
    </lineage>
</organism>
<gene>
    <name evidence="2" type="ORF">IN07_16785</name>
</gene>
<dbReference type="STRING" id="1522368.IN07_16785"/>
<reference evidence="2 3" key="1">
    <citation type="submission" date="2014-07" db="EMBL/GenBank/DDBJ databases">
        <title>Biosystematic studies on Modestobacter strains isolated from extreme hyper-arid desert soil and from historic building.</title>
        <authorList>
            <person name="Bukarasam K."/>
            <person name="Bull A."/>
            <person name="Girard G."/>
            <person name="van Wezel G."/>
            <person name="Goodfellow M."/>
        </authorList>
    </citation>
    <scope>NUCLEOTIDE SEQUENCE [LARGE SCALE GENOMIC DNA]</scope>
    <source>
        <strain evidence="2 3">KNN45-2b</strain>
    </source>
</reference>
<dbReference type="PANTHER" id="PTHR36114:SF1">
    <property type="entry name" value="16.7 KDA PROTEIN IN WHIE LOCUS"/>
    <property type="match status" value="1"/>
</dbReference>
<dbReference type="Proteomes" id="UP000029713">
    <property type="component" value="Unassembled WGS sequence"/>
</dbReference>
<dbReference type="Pfam" id="PF07883">
    <property type="entry name" value="Cupin_2"/>
    <property type="match status" value="1"/>
</dbReference>
<feature type="domain" description="Cupin type-2" evidence="1">
    <location>
        <begin position="34"/>
        <end position="93"/>
    </location>
</feature>
<keyword evidence="3" id="KW-1185">Reference proteome</keyword>
<protein>
    <submittedName>
        <fullName evidence="2">Cupin</fullName>
    </submittedName>
</protein>
<dbReference type="SUPFAM" id="SSF51182">
    <property type="entry name" value="RmlC-like cupins"/>
    <property type="match status" value="1"/>
</dbReference>
<dbReference type="EMBL" id="JPMX01000077">
    <property type="protein sequence ID" value="KGH45368.1"/>
    <property type="molecule type" value="Genomic_DNA"/>
</dbReference>
<dbReference type="OrthoDB" id="9794183at2"/>
<dbReference type="Gene3D" id="2.60.120.10">
    <property type="entry name" value="Jelly Rolls"/>
    <property type="match status" value="1"/>
</dbReference>
<sequence length="119" mass="12915">MPEPVDLAAVLSTVDQPWSPRTVAVLNDYDLRVVHTHGEFTRHSHPETDEVFLVLSGSLTIRMDDGDVTLAPGQLYVVSKGTPHQPYSPDGAQVLLVEPSATVNTGDTPSELTAERRVV</sequence>
<evidence type="ECO:0000313" key="3">
    <source>
        <dbReference type="Proteomes" id="UP000029713"/>
    </source>
</evidence>
<dbReference type="CDD" id="cd02226">
    <property type="entry name" value="cupin_YdbB-like"/>
    <property type="match status" value="1"/>
</dbReference>
<dbReference type="RefSeq" id="WP_036337643.1">
    <property type="nucleotide sequence ID" value="NZ_JPMX01000077.1"/>
</dbReference>